<evidence type="ECO:0000256" key="8">
    <source>
        <dbReference type="ARBA" id="ARBA00047973"/>
    </source>
</evidence>
<protein>
    <recommendedName>
        <fullName evidence="9">4-hydroxy-4-methyl-2-oxoglutarate aldolase</fullName>
        <shortName evidence="9">HMG aldolase</shortName>
        <ecNumber evidence="9">4.1.1.112</ecNumber>
        <ecNumber evidence="9">4.1.3.17</ecNumber>
    </recommendedName>
    <alternativeName>
        <fullName evidence="9">Oxaloacetate decarboxylase</fullName>
    </alternativeName>
</protein>
<comment type="subunit">
    <text evidence="4 9">Homotrimer.</text>
</comment>
<dbReference type="SUPFAM" id="SSF89562">
    <property type="entry name" value="RraA-like"/>
    <property type="match status" value="1"/>
</dbReference>
<evidence type="ECO:0000256" key="4">
    <source>
        <dbReference type="ARBA" id="ARBA00011233"/>
    </source>
</evidence>
<evidence type="ECO:0000313" key="10">
    <source>
        <dbReference type="EMBL" id="MCR2746470.1"/>
    </source>
</evidence>
<evidence type="ECO:0000256" key="3">
    <source>
        <dbReference type="ARBA" id="ARBA00008621"/>
    </source>
</evidence>
<name>A0ABT1XGQ2_9BURK</name>
<dbReference type="NCBIfam" id="TIGR01935">
    <property type="entry name" value="NOT-MenG"/>
    <property type="match status" value="1"/>
</dbReference>
<comment type="catalytic activity">
    <reaction evidence="1 9">
        <text>4-hydroxy-4-methyl-2-oxoglutarate = 2 pyruvate</text>
        <dbReference type="Rhea" id="RHEA:22748"/>
        <dbReference type="ChEBI" id="CHEBI:15361"/>
        <dbReference type="ChEBI" id="CHEBI:58276"/>
        <dbReference type="EC" id="4.1.3.17"/>
    </reaction>
</comment>
<comment type="cofactor">
    <cofactor evidence="2 9">
        <name>a divalent metal cation</name>
        <dbReference type="ChEBI" id="CHEBI:60240"/>
    </cofactor>
</comment>
<dbReference type="PANTHER" id="PTHR33254">
    <property type="entry name" value="4-HYDROXY-4-METHYL-2-OXOGLUTARATE ALDOLASE 3-RELATED"/>
    <property type="match status" value="1"/>
</dbReference>
<proteinExistence type="inferred from homology"/>
<evidence type="ECO:0000256" key="7">
    <source>
        <dbReference type="ARBA" id="ARBA00025046"/>
    </source>
</evidence>
<evidence type="ECO:0000256" key="5">
    <source>
        <dbReference type="ARBA" id="ARBA00022723"/>
    </source>
</evidence>
<organism evidence="10 11">
    <name type="scientific">Limnobacter parvus</name>
    <dbReference type="NCBI Taxonomy" id="2939690"/>
    <lineage>
        <taxon>Bacteria</taxon>
        <taxon>Pseudomonadati</taxon>
        <taxon>Pseudomonadota</taxon>
        <taxon>Betaproteobacteria</taxon>
        <taxon>Burkholderiales</taxon>
        <taxon>Burkholderiaceae</taxon>
        <taxon>Limnobacter</taxon>
    </lineage>
</organism>
<evidence type="ECO:0000256" key="2">
    <source>
        <dbReference type="ARBA" id="ARBA00001968"/>
    </source>
</evidence>
<evidence type="ECO:0000256" key="6">
    <source>
        <dbReference type="ARBA" id="ARBA00023239"/>
    </source>
</evidence>
<reference evidence="10" key="1">
    <citation type="submission" date="2022-07" db="EMBL/GenBank/DDBJ databases">
        <authorList>
            <person name="Xamxidin M."/>
        </authorList>
    </citation>
    <scope>NUCLEOTIDE SEQUENCE</scope>
    <source>
        <strain evidence="10">YS8-69</strain>
    </source>
</reference>
<dbReference type="PANTHER" id="PTHR33254:SF4">
    <property type="entry name" value="4-HYDROXY-4-METHYL-2-OXOGLUTARATE ALDOLASE 3-RELATED"/>
    <property type="match status" value="1"/>
</dbReference>
<evidence type="ECO:0000313" key="11">
    <source>
        <dbReference type="Proteomes" id="UP001165267"/>
    </source>
</evidence>
<dbReference type="RefSeq" id="WP_257511710.1">
    <property type="nucleotide sequence ID" value="NZ_JANKHG010000017.1"/>
</dbReference>
<dbReference type="InterPro" id="IPR005493">
    <property type="entry name" value="RraA/RraA-like"/>
</dbReference>
<dbReference type="EC" id="4.1.1.112" evidence="9"/>
<keyword evidence="5 9" id="KW-0479">Metal-binding</keyword>
<comment type="catalytic activity">
    <reaction evidence="8 9">
        <text>oxaloacetate + H(+) = pyruvate + CO2</text>
        <dbReference type="Rhea" id="RHEA:15641"/>
        <dbReference type="ChEBI" id="CHEBI:15361"/>
        <dbReference type="ChEBI" id="CHEBI:15378"/>
        <dbReference type="ChEBI" id="CHEBI:16452"/>
        <dbReference type="ChEBI" id="CHEBI:16526"/>
        <dbReference type="EC" id="4.1.1.112"/>
    </reaction>
</comment>
<keyword evidence="11" id="KW-1185">Reference proteome</keyword>
<comment type="caution">
    <text evidence="10">The sequence shown here is derived from an EMBL/GenBank/DDBJ whole genome shotgun (WGS) entry which is preliminary data.</text>
</comment>
<dbReference type="InterPro" id="IPR010203">
    <property type="entry name" value="RraA"/>
</dbReference>
<comment type="function">
    <text evidence="7 9">Catalyzes the aldol cleavage of 4-hydroxy-4-methyl-2-oxoglutarate (HMG) into 2 molecules of pyruvate. Also contains a secondary oxaloacetate (OAA) decarboxylase activity due to the common pyruvate enolate transition state formed following C-C bond cleavage in the retro-aldol and decarboxylation reactions.</text>
</comment>
<sequence length="164" mass="17632">MTPTTDICDAHEDKIAAGTLRVVEPMFQSWGMKAQFMGQAHTLKVFEDNSLVRSALEKDGQGKVLVVDGGGSMRCALVGGNLGMLAQNNNWAGIVVYGCVRDTLELDECDVGIRALGTHPMKSQKRGTGHENVDVALSVTTVRPGNWIYVDEDGVLVSDEPLSV</sequence>
<dbReference type="Gene3D" id="3.50.30.40">
    <property type="entry name" value="Ribonuclease E inhibitor RraA/RraA-like"/>
    <property type="match status" value="1"/>
</dbReference>
<dbReference type="Pfam" id="PF03737">
    <property type="entry name" value="RraA-like"/>
    <property type="match status" value="1"/>
</dbReference>
<dbReference type="NCBIfam" id="NF006875">
    <property type="entry name" value="PRK09372.1"/>
    <property type="match status" value="1"/>
</dbReference>
<keyword evidence="6 9" id="KW-0456">Lyase</keyword>
<evidence type="ECO:0000256" key="9">
    <source>
        <dbReference type="RuleBase" id="RU004338"/>
    </source>
</evidence>
<dbReference type="CDD" id="cd16841">
    <property type="entry name" value="RraA_family"/>
    <property type="match status" value="1"/>
</dbReference>
<dbReference type="InterPro" id="IPR036704">
    <property type="entry name" value="RraA/RraA-like_sf"/>
</dbReference>
<dbReference type="EC" id="4.1.3.17" evidence="9"/>
<gene>
    <name evidence="10" type="primary">rraA</name>
    <name evidence="10" type="ORF">NSP04_07400</name>
</gene>
<accession>A0ABT1XGQ2</accession>
<dbReference type="Proteomes" id="UP001165267">
    <property type="component" value="Unassembled WGS sequence"/>
</dbReference>
<dbReference type="EMBL" id="JANKHG010000017">
    <property type="protein sequence ID" value="MCR2746470.1"/>
    <property type="molecule type" value="Genomic_DNA"/>
</dbReference>
<comment type="similarity">
    <text evidence="3 9">Belongs to the class II aldolase/RraA-like family.</text>
</comment>
<evidence type="ECO:0000256" key="1">
    <source>
        <dbReference type="ARBA" id="ARBA00001342"/>
    </source>
</evidence>